<gene>
    <name evidence="1" type="ORF">RRF57_007874</name>
</gene>
<evidence type="ECO:0000313" key="2">
    <source>
        <dbReference type="Proteomes" id="UP001305414"/>
    </source>
</evidence>
<organism evidence="1 2">
    <name type="scientific">Xylaria bambusicola</name>
    <dbReference type="NCBI Taxonomy" id="326684"/>
    <lineage>
        <taxon>Eukaryota</taxon>
        <taxon>Fungi</taxon>
        <taxon>Dikarya</taxon>
        <taxon>Ascomycota</taxon>
        <taxon>Pezizomycotina</taxon>
        <taxon>Sordariomycetes</taxon>
        <taxon>Xylariomycetidae</taxon>
        <taxon>Xylariales</taxon>
        <taxon>Xylariaceae</taxon>
        <taxon>Xylaria</taxon>
    </lineage>
</organism>
<sequence length="66" mass="7363">MMVHWGTSVASEKGWPVTLCASPMGQLLYEHLKFVVIGTEVIQAEDEESSFSSAVMVLYPIDQEFI</sequence>
<evidence type="ECO:0000313" key="1">
    <source>
        <dbReference type="EMBL" id="KAK5632160.1"/>
    </source>
</evidence>
<keyword evidence="2" id="KW-1185">Reference proteome</keyword>
<comment type="caution">
    <text evidence="1">The sequence shown here is derived from an EMBL/GenBank/DDBJ whole genome shotgun (WGS) entry which is preliminary data.</text>
</comment>
<protein>
    <submittedName>
        <fullName evidence="1">Uncharacterized protein</fullName>
    </submittedName>
</protein>
<reference evidence="1 2" key="1">
    <citation type="submission" date="2023-10" db="EMBL/GenBank/DDBJ databases">
        <title>Draft genome sequence of Xylaria bambusicola isolate GMP-LS, the root and basal stem rot pathogen of sugarcane in Indonesia.</title>
        <authorList>
            <person name="Selvaraj P."/>
            <person name="Muralishankar V."/>
            <person name="Muruganantham S."/>
            <person name="Sp S."/>
            <person name="Haryani S."/>
            <person name="Lau K.J.X."/>
            <person name="Naqvi N.I."/>
        </authorList>
    </citation>
    <scope>NUCLEOTIDE SEQUENCE [LARGE SCALE GENOMIC DNA]</scope>
    <source>
        <strain evidence="1">GMP-LS</strain>
    </source>
</reference>
<accession>A0AAN7UGV3</accession>
<dbReference type="AlphaFoldDB" id="A0AAN7UGV3"/>
<proteinExistence type="predicted"/>
<dbReference type="Proteomes" id="UP001305414">
    <property type="component" value="Unassembled WGS sequence"/>
</dbReference>
<dbReference type="EMBL" id="JAWHQM010000023">
    <property type="protein sequence ID" value="KAK5632160.1"/>
    <property type="molecule type" value="Genomic_DNA"/>
</dbReference>
<name>A0AAN7UGV3_9PEZI</name>